<evidence type="ECO:0000313" key="1">
    <source>
        <dbReference type="EMBL" id="KAI4459485.1"/>
    </source>
</evidence>
<reference evidence="1" key="1">
    <citation type="submission" date="2022-04" db="EMBL/GenBank/DDBJ databases">
        <title>Chromosome-scale genome assembly of Holotrichia oblita Faldermann.</title>
        <authorList>
            <person name="Rongchong L."/>
        </authorList>
    </citation>
    <scope>NUCLEOTIDE SEQUENCE</scope>
    <source>
        <strain evidence="1">81SQS9</strain>
    </source>
</reference>
<gene>
    <name evidence="1" type="ORF">MML48_6g00009927</name>
</gene>
<protein>
    <submittedName>
        <fullName evidence="1">Carboxylesterase</fullName>
    </submittedName>
</protein>
<sequence>MLFLIVFRMIVIAITAASVTSERHSLEVEIENGWVRGDQITPSLFSWRGIPYAKPPLGKLRFEPPQKPDNWTGTWDASYDRSQCMQTVSDDIASVIFPRGDEDCLYINVYTPKIFAAKQLDAVFVYTPVIEHQHKGAVITGSYFNRLSSGNFPKIPVMIGYNSNEVLYFKLIMDLLTPFMVMYDFIPALLVPSSLRANKSDLVEIGTEIKNHYVGPFGSFAPSHFKQLRKFMNDNEFIRPIQQTARFLARYTRTYLYVFSYHHSGEDGAGHEAELSYLFNSEDNSYSDKYIKKCMTKLWTNFGIYGNPTPHNIEQCGNVVWKPIVPGDKLDYLRINLNVSMSTNPSKKDMKFWYKLFEKYANMPLNTY</sequence>
<accession>A0ACB9SY55</accession>
<dbReference type="Proteomes" id="UP001056778">
    <property type="component" value="Chromosome 6"/>
</dbReference>
<comment type="caution">
    <text evidence="1">The sequence shown here is derived from an EMBL/GenBank/DDBJ whole genome shotgun (WGS) entry which is preliminary data.</text>
</comment>
<organism evidence="1 2">
    <name type="scientific">Holotrichia oblita</name>
    <name type="common">Chafer beetle</name>
    <dbReference type="NCBI Taxonomy" id="644536"/>
    <lineage>
        <taxon>Eukaryota</taxon>
        <taxon>Metazoa</taxon>
        <taxon>Ecdysozoa</taxon>
        <taxon>Arthropoda</taxon>
        <taxon>Hexapoda</taxon>
        <taxon>Insecta</taxon>
        <taxon>Pterygota</taxon>
        <taxon>Neoptera</taxon>
        <taxon>Endopterygota</taxon>
        <taxon>Coleoptera</taxon>
        <taxon>Polyphaga</taxon>
        <taxon>Scarabaeiformia</taxon>
        <taxon>Scarabaeidae</taxon>
        <taxon>Melolonthinae</taxon>
        <taxon>Holotrichia</taxon>
    </lineage>
</organism>
<dbReference type="EMBL" id="CM043020">
    <property type="protein sequence ID" value="KAI4459485.1"/>
    <property type="molecule type" value="Genomic_DNA"/>
</dbReference>
<name>A0ACB9SY55_HOLOL</name>
<evidence type="ECO:0000313" key="2">
    <source>
        <dbReference type="Proteomes" id="UP001056778"/>
    </source>
</evidence>
<proteinExistence type="predicted"/>
<keyword evidence="2" id="KW-1185">Reference proteome</keyword>